<dbReference type="RefSeq" id="WP_011166718.1">
    <property type="nucleotide sequence ID" value="NC_005364.2"/>
</dbReference>
<dbReference type="PATRIC" id="fig|272632.4.peg.579"/>
<dbReference type="AlphaFoldDB" id="Q6MT74"/>
<name>Q6MT74_MYCMS</name>
<dbReference type="HOGENOM" id="CLU_1935719_0_0_14"/>
<keyword evidence="1" id="KW-1133">Transmembrane helix</keyword>
<accession>Q6MT74</accession>
<keyword evidence="1 2" id="KW-0812">Transmembrane</keyword>
<dbReference type="Proteomes" id="UP000001016">
    <property type="component" value="Chromosome"/>
</dbReference>
<sequence>MSSSYSYVLIKADSFNKAENQEQYDRSWFASNNQFQTLNHEFGHVLDSFLALNSFQTQLNKNTFSSLSFWADHQQANLYHGNIVISKNRNWSLYSIFIFGVIGINLVLLILYIGYDKIFKPKNKKTIVIK</sequence>
<keyword evidence="1" id="KW-0472">Membrane</keyword>
<reference evidence="2 3" key="1">
    <citation type="journal article" date="2004" name="Genome Res.">
        <title>The genome sequence of Mycoplasma mycoides subsp. mycoides SC type strain PG1T, the causative agent of contagious bovine pleuropneumonia (CBPP).</title>
        <authorList>
            <person name="Westberg J."/>
            <person name="Persson A."/>
            <person name="Holmberg A."/>
            <person name="Goesmann A."/>
            <person name="Lundeberg J."/>
            <person name="Johansson K.-E."/>
            <person name="Pettersson B."/>
            <person name="Uhlen M."/>
        </authorList>
    </citation>
    <scope>NUCLEOTIDE SEQUENCE [LARGE SCALE GENOMIC DNA]</scope>
    <source>
        <strain evidence="2 3">PG1</strain>
    </source>
</reference>
<dbReference type="STRING" id="272632.MSC_0536"/>
<organism evidence="2 3">
    <name type="scientific">Mycoplasma mycoides subsp. mycoides SC (strain CCUG 32753 / NCTC 10114 / PG1)</name>
    <dbReference type="NCBI Taxonomy" id="272632"/>
    <lineage>
        <taxon>Bacteria</taxon>
        <taxon>Bacillati</taxon>
        <taxon>Mycoplasmatota</taxon>
        <taxon>Mollicutes</taxon>
        <taxon>Mycoplasmataceae</taxon>
        <taxon>Mycoplasma</taxon>
    </lineage>
</organism>
<proteinExistence type="predicted"/>
<dbReference type="EMBL" id="BX293980">
    <property type="protein sequence ID" value="CAE77162.1"/>
    <property type="molecule type" value="Genomic_DNA"/>
</dbReference>
<dbReference type="KEGG" id="mmy:MSC_0536"/>
<keyword evidence="3" id="KW-1185">Reference proteome</keyword>
<gene>
    <name evidence="2" type="ordered locus">MSC_0536</name>
</gene>
<evidence type="ECO:0000256" key="1">
    <source>
        <dbReference type="SAM" id="Phobius"/>
    </source>
</evidence>
<evidence type="ECO:0000313" key="3">
    <source>
        <dbReference type="Proteomes" id="UP000001016"/>
    </source>
</evidence>
<feature type="transmembrane region" description="Helical" evidence="1">
    <location>
        <begin position="91"/>
        <end position="115"/>
    </location>
</feature>
<protein>
    <submittedName>
        <fullName evidence="2">Hypothetical transmembrane protein</fullName>
    </submittedName>
</protein>
<evidence type="ECO:0000313" key="2">
    <source>
        <dbReference type="EMBL" id="CAE77162.1"/>
    </source>
</evidence>